<comment type="caution">
    <text evidence="8">The sequence shown here is derived from an EMBL/GenBank/DDBJ whole genome shotgun (WGS) entry which is preliminary data.</text>
</comment>
<sequence length="392" mass="43443">MATEPTPLAESSPRTTASRTGNASTRRAFERFDAFCTRLAEEATALHAAAVLRIGYGLLYLVFLLREFPHRDEIWGPGSPWTPALATQLSEQTGWISILTLSDSRAYFEVCYALALITSALFMLGWRTRAVSVLFAVVVISFHGRAIFMSDGGDNLILLMAIYLCFIACGRRWSLDARRARLRASGGEARRSTGKPEASDPWCQFLSVRRQLTTVLHNCGMFVIAAQICIVYGSSGLFKVQGDAWENGTALHYVLNLELFQPWPALSLMIDSSQMVVAVASYLTVLLQVAFPFVLFSRLKLVVLTMLLGMHVGIAVLLGLPLFSGAMIIADAMFVPYRFYRFLGQLWRRTFARPGGFEESGNSIPVEPHSYRHGPARPVEQESAGRTPSLRC</sequence>
<feature type="transmembrane region" description="Helical" evidence="6">
    <location>
        <begin position="301"/>
        <end position="320"/>
    </location>
</feature>
<protein>
    <submittedName>
        <fullName evidence="8">HTTM domain-containing protein</fullName>
    </submittedName>
</protein>
<evidence type="ECO:0000256" key="6">
    <source>
        <dbReference type="SAM" id="Phobius"/>
    </source>
</evidence>
<keyword evidence="2 6" id="KW-0812">Transmembrane</keyword>
<feature type="transmembrane region" description="Helical" evidence="6">
    <location>
        <begin position="131"/>
        <end position="150"/>
    </location>
</feature>
<evidence type="ECO:0000256" key="4">
    <source>
        <dbReference type="ARBA" id="ARBA00023136"/>
    </source>
</evidence>
<dbReference type="InterPro" id="IPR011020">
    <property type="entry name" value="HTTM-like"/>
</dbReference>
<dbReference type="EMBL" id="JAWLNX010000016">
    <property type="protein sequence ID" value="MEB3370004.1"/>
    <property type="molecule type" value="Genomic_DNA"/>
</dbReference>
<dbReference type="RefSeq" id="WP_324267490.1">
    <property type="nucleotide sequence ID" value="NZ_JAWLNX010000016.1"/>
</dbReference>
<comment type="subcellular location">
    <subcellularLocation>
        <location evidence="1">Endomembrane system</location>
        <topology evidence="1">Multi-pass membrane protein</topology>
    </subcellularLocation>
</comment>
<evidence type="ECO:0000256" key="2">
    <source>
        <dbReference type="ARBA" id="ARBA00022692"/>
    </source>
</evidence>
<feature type="transmembrane region" description="Helical" evidence="6">
    <location>
        <begin position="156"/>
        <end position="173"/>
    </location>
</feature>
<evidence type="ECO:0000256" key="5">
    <source>
        <dbReference type="SAM" id="MobiDB-lite"/>
    </source>
</evidence>
<feature type="domain" description="HTTM-like" evidence="7">
    <location>
        <begin position="41"/>
        <end position="339"/>
    </location>
</feature>
<evidence type="ECO:0000256" key="3">
    <source>
        <dbReference type="ARBA" id="ARBA00022989"/>
    </source>
</evidence>
<dbReference type="SMART" id="SM00752">
    <property type="entry name" value="HTTM"/>
    <property type="match status" value="1"/>
</dbReference>
<dbReference type="Proteomes" id="UP001327093">
    <property type="component" value="Unassembled WGS sequence"/>
</dbReference>
<feature type="transmembrane region" description="Helical" evidence="6">
    <location>
        <begin position="45"/>
        <end position="65"/>
    </location>
</feature>
<dbReference type="PANTHER" id="PTHR39535">
    <property type="entry name" value="SPORULATION-DELAYING PROTEIN SDPB"/>
    <property type="match status" value="1"/>
</dbReference>
<dbReference type="PANTHER" id="PTHR39535:SF2">
    <property type="entry name" value="HTTM DOMAIN-CONTAINING PROTEIN"/>
    <property type="match status" value="1"/>
</dbReference>
<reference evidence="8 9" key="1">
    <citation type="submission" date="2023-10" db="EMBL/GenBank/DDBJ databases">
        <title>Saccharopolyspora sp. nov., isolated from mangrove soil.</title>
        <authorList>
            <person name="Lu Y."/>
            <person name="Liu W."/>
        </authorList>
    </citation>
    <scope>NUCLEOTIDE SEQUENCE [LARGE SCALE GENOMIC DNA]</scope>
    <source>
        <strain evidence="8 9">S2-29</strain>
    </source>
</reference>
<evidence type="ECO:0000256" key="1">
    <source>
        <dbReference type="ARBA" id="ARBA00004127"/>
    </source>
</evidence>
<proteinExistence type="predicted"/>
<dbReference type="InterPro" id="IPR052964">
    <property type="entry name" value="Sporulation_signal_mat"/>
</dbReference>
<accession>A0ABU6AF33</accession>
<keyword evidence="4 6" id="KW-0472">Membrane</keyword>
<feature type="transmembrane region" description="Helical" evidence="6">
    <location>
        <begin position="215"/>
        <end position="233"/>
    </location>
</feature>
<name>A0ABU6AF33_9PSEU</name>
<keyword evidence="9" id="KW-1185">Reference proteome</keyword>
<evidence type="ECO:0000259" key="7">
    <source>
        <dbReference type="SMART" id="SM00752"/>
    </source>
</evidence>
<gene>
    <name evidence="8" type="ORF">R4I43_21575</name>
</gene>
<feature type="region of interest" description="Disordered" evidence="5">
    <location>
        <begin position="362"/>
        <end position="392"/>
    </location>
</feature>
<evidence type="ECO:0000313" key="8">
    <source>
        <dbReference type="EMBL" id="MEB3370004.1"/>
    </source>
</evidence>
<organism evidence="8 9">
    <name type="scientific">Saccharopolyspora mangrovi</name>
    <dbReference type="NCBI Taxonomy" id="3082379"/>
    <lineage>
        <taxon>Bacteria</taxon>
        <taxon>Bacillati</taxon>
        <taxon>Actinomycetota</taxon>
        <taxon>Actinomycetes</taxon>
        <taxon>Pseudonocardiales</taxon>
        <taxon>Pseudonocardiaceae</taxon>
        <taxon>Saccharopolyspora</taxon>
    </lineage>
</organism>
<keyword evidence="3 6" id="KW-1133">Transmembrane helix</keyword>
<feature type="compositionally biased region" description="Polar residues" evidence="5">
    <location>
        <begin position="12"/>
        <end position="24"/>
    </location>
</feature>
<evidence type="ECO:0000313" key="9">
    <source>
        <dbReference type="Proteomes" id="UP001327093"/>
    </source>
</evidence>
<feature type="transmembrane region" description="Helical" evidence="6">
    <location>
        <begin position="275"/>
        <end position="294"/>
    </location>
</feature>
<feature type="region of interest" description="Disordered" evidence="5">
    <location>
        <begin position="1"/>
        <end position="24"/>
    </location>
</feature>